<dbReference type="Pfam" id="PF04577">
    <property type="entry name" value="Glyco_transf_61"/>
    <property type="match status" value="1"/>
</dbReference>
<evidence type="ECO:0000256" key="1">
    <source>
        <dbReference type="ARBA" id="ARBA00011970"/>
    </source>
</evidence>
<dbReference type="GO" id="GO:0097363">
    <property type="term" value="F:protein O-acetylglucosaminyltransferase activity"/>
    <property type="evidence" value="ECO:0007669"/>
    <property type="project" value="UniProtKB-EC"/>
</dbReference>
<dbReference type="OrthoDB" id="1892506at2759"/>
<evidence type="ECO:0000256" key="8">
    <source>
        <dbReference type="ARBA" id="ARBA00042574"/>
    </source>
</evidence>
<name>A0A9W7BXT8_9STRA</name>
<comment type="catalytic activity">
    <reaction evidence="9">
        <text>L-seryl-[protein] + UDP-N-acetyl-alpha-D-glucosamine = 3-O-(N-acetyl-beta-D-glucosaminyl)-L-seryl-[protein] + UDP + H(+)</text>
        <dbReference type="Rhea" id="RHEA:48904"/>
        <dbReference type="Rhea" id="RHEA-COMP:9863"/>
        <dbReference type="Rhea" id="RHEA-COMP:12251"/>
        <dbReference type="ChEBI" id="CHEBI:15378"/>
        <dbReference type="ChEBI" id="CHEBI:29999"/>
        <dbReference type="ChEBI" id="CHEBI:57705"/>
        <dbReference type="ChEBI" id="CHEBI:58223"/>
        <dbReference type="ChEBI" id="CHEBI:90838"/>
        <dbReference type="EC" id="2.4.1.255"/>
    </reaction>
</comment>
<dbReference type="PANTHER" id="PTHR20961">
    <property type="entry name" value="GLYCOSYLTRANSFERASE"/>
    <property type="match status" value="1"/>
</dbReference>
<accession>A0A9W7BXT8</accession>
<evidence type="ECO:0000256" key="4">
    <source>
        <dbReference type="ARBA" id="ARBA00022729"/>
    </source>
</evidence>
<dbReference type="InterPro" id="IPR007657">
    <property type="entry name" value="Glycosyltransferase_61"/>
</dbReference>
<dbReference type="PANTHER" id="PTHR20961:SF148">
    <property type="entry name" value="EGF DOMAIN-SPECIFIC O-LINKED N-ACETYLGLUCOSAMINE TRANSFERASE"/>
    <property type="match status" value="1"/>
</dbReference>
<dbReference type="AlphaFoldDB" id="A0A9W7BXT8"/>
<keyword evidence="5" id="KW-0256">Endoplasmic reticulum</keyword>
<reference evidence="13" key="1">
    <citation type="journal article" date="2023" name="Commun. Biol.">
        <title>Genome analysis of Parmales, the sister group of diatoms, reveals the evolutionary specialization of diatoms from phago-mixotrophs to photoautotrophs.</title>
        <authorList>
            <person name="Ban H."/>
            <person name="Sato S."/>
            <person name="Yoshikawa S."/>
            <person name="Yamada K."/>
            <person name="Nakamura Y."/>
            <person name="Ichinomiya M."/>
            <person name="Sato N."/>
            <person name="Blanc-Mathieu R."/>
            <person name="Endo H."/>
            <person name="Kuwata A."/>
            <person name="Ogata H."/>
        </authorList>
    </citation>
    <scope>NUCLEOTIDE SEQUENCE [LARGE SCALE GENOMIC DNA]</scope>
    <source>
        <strain evidence="13">NIES 3701</strain>
    </source>
</reference>
<evidence type="ECO:0000313" key="13">
    <source>
        <dbReference type="Proteomes" id="UP001165085"/>
    </source>
</evidence>
<dbReference type="InterPro" id="IPR049625">
    <property type="entry name" value="Glyco_transf_61_cat"/>
</dbReference>
<sequence>MENAFHSTADFINMEIVYNGLGIERSKVVLFDRQPDGPFYELIEKGFSEGKLKRSGDFKGKVRFEKLIFHLESPAGIVFPKIGQKDKSLECYNSVLWRKYAARVLKAFDLYDVQPPTVPSLTLILRERTQEKNVGRVLDNRAELESVMRKCTLCDVKVVDLAGMPYKEQIRLIRSTNVLVGVHGAGLMNIIFAAEEAVLVEIHPHYRQDRHFRIASRMSGKIYMPMRTKKRVTCQGSSDDVYVEVDEFERTLDGAVRIAREFNRGMSECGLVCRPEILAIDAGLNNEYGRLGVKMGDKGNMRFPCG</sequence>
<evidence type="ECO:0000256" key="9">
    <source>
        <dbReference type="ARBA" id="ARBA00048317"/>
    </source>
</evidence>
<keyword evidence="3" id="KW-0808">Transferase</keyword>
<comment type="catalytic activity">
    <reaction evidence="10">
        <text>L-threonyl-[protein] + UDP-N-acetyl-alpha-D-glucosamine = 3-O-(N-acetyl-beta-D-glucosaminyl)-L-threonyl-[protein] + UDP + H(+)</text>
        <dbReference type="Rhea" id="RHEA:48908"/>
        <dbReference type="Rhea" id="RHEA-COMP:11060"/>
        <dbReference type="Rhea" id="RHEA-COMP:12252"/>
        <dbReference type="ChEBI" id="CHEBI:15378"/>
        <dbReference type="ChEBI" id="CHEBI:30013"/>
        <dbReference type="ChEBI" id="CHEBI:57705"/>
        <dbReference type="ChEBI" id="CHEBI:58223"/>
        <dbReference type="ChEBI" id="CHEBI:90840"/>
        <dbReference type="EC" id="2.4.1.255"/>
    </reaction>
</comment>
<evidence type="ECO:0000259" key="11">
    <source>
        <dbReference type="Pfam" id="PF04577"/>
    </source>
</evidence>
<protein>
    <recommendedName>
        <fullName evidence="7">EGF domain-specific O-linked N-acetylglucosamine transferase</fullName>
        <ecNumber evidence="1">2.4.1.255</ecNumber>
    </recommendedName>
    <alternativeName>
        <fullName evidence="8">Extracellular O-linked N-acetylglucosamine transferase</fullName>
    </alternativeName>
</protein>
<organism evidence="12 13">
    <name type="scientific">Triparma strigata</name>
    <dbReference type="NCBI Taxonomy" id="1606541"/>
    <lineage>
        <taxon>Eukaryota</taxon>
        <taxon>Sar</taxon>
        <taxon>Stramenopiles</taxon>
        <taxon>Ochrophyta</taxon>
        <taxon>Bolidophyceae</taxon>
        <taxon>Parmales</taxon>
        <taxon>Triparmaceae</taxon>
        <taxon>Triparma</taxon>
    </lineage>
</organism>
<keyword evidence="2" id="KW-0328">Glycosyltransferase</keyword>
<gene>
    <name evidence="12" type="ORF">TrST_g9818</name>
</gene>
<evidence type="ECO:0000256" key="3">
    <source>
        <dbReference type="ARBA" id="ARBA00022679"/>
    </source>
</evidence>
<dbReference type="EC" id="2.4.1.255" evidence="1"/>
<feature type="domain" description="Glycosyltransferase 61 catalytic" evidence="11">
    <location>
        <begin position="88"/>
        <end position="200"/>
    </location>
</feature>
<evidence type="ECO:0000256" key="2">
    <source>
        <dbReference type="ARBA" id="ARBA00022676"/>
    </source>
</evidence>
<keyword evidence="4" id="KW-0732">Signal</keyword>
<keyword evidence="6" id="KW-0325">Glycoprotein</keyword>
<dbReference type="Proteomes" id="UP001165085">
    <property type="component" value="Unassembled WGS sequence"/>
</dbReference>
<proteinExistence type="predicted"/>
<keyword evidence="13" id="KW-1185">Reference proteome</keyword>
<evidence type="ECO:0000256" key="7">
    <source>
        <dbReference type="ARBA" id="ARBA00040944"/>
    </source>
</evidence>
<comment type="caution">
    <text evidence="12">The sequence shown here is derived from an EMBL/GenBank/DDBJ whole genome shotgun (WGS) entry which is preliminary data.</text>
</comment>
<evidence type="ECO:0000313" key="12">
    <source>
        <dbReference type="EMBL" id="GMH98376.1"/>
    </source>
</evidence>
<dbReference type="EMBL" id="BRXY01000515">
    <property type="protein sequence ID" value="GMH98376.1"/>
    <property type="molecule type" value="Genomic_DNA"/>
</dbReference>
<evidence type="ECO:0000256" key="6">
    <source>
        <dbReference type="ARBA" id="ARBA00023180"/>
    </source>
</evidence>
<evidence type="ECO:0000256" key="10">
    <source>
        <dbReference type="ARBA" id="ARBA00049432"/>
    </source>
</evidence>
<evidence type="ECO:0000256" key="5">
    <source>
        <dbReference type="ARBA" id="ARBA00022824"/>
    </source>
</evidence>